<keyword evidence="1" id="KW-0249">Electron transport</keyword>
<keyword evidence="2" id="KW-0560">Oxidoreductase</keyword>
<gene>
    <name evidence="4" type="ORF">TRICI_003423</name>
</gene>
<dbReference type="GO" id="GO:0000293">
    <property type="term" value="F:ferric-chelate reductase activity"/>
    <property type="evidence" value="ECO:0007669"/>
    <property type="project" value="TreeGrafter"/>
</dbReference>
<dbReference type="Gene3D" id="3.40.50.80">
    <property type="entry name" value="Nucleotide-binding domain of ferredoxin-NADP reductase (FNR) module"/>
    <property type="match status" value="1"/>
</dbReference>
<dbReference type="Pfam" id="PF08022">
    <property type="entry name" value="FAD_binding_8"/>
    <property type="match status" value="1"/>
</dbReference>
<protein>
    <recommendedName>
        <fullName evidence="3">FAD-binding 8 domain-containing protein</fullName>
    </recommendedName>
</protein>
<comment type="caution">
    <text evidence="4">The sequence shown here is derived from an EMBL/GenBank/DDBJ whole genome shotgun (WGS) entry which is preliminary data.</text>
</comment>
<evidence type="ECO:0000313" key="5">
    <source>
        <dbReference type="Proteomes" id="UP000761534"/>
    </source>
</evidence>
<dbReference type="PANTHER" id="PTHR11972:SF178">
    <property type="entry name" value="FERRIC REDUCTASE TRANSMEMBRANE COMPONENT 8-RELATED"/>
    <property type="match status" value="1"/>
</dbReference>
<evidence type="ECO:0000256" key="2">
    <source>
        <dbReference type="ARBA" id="ARBA00023002"/>
    </source>
</evidence>
<dbReference type="InterPro" id="IPR013112">
    <property type="entry name" value="FAD-bd_8"/>
</dbReference>
<evidence type="ECO:0000313" key="4">
    <source>
        <dbReference type="EMBL" id="KAA8912660.1"/>
    </source>
</evidence>
<organism evidence="4 5">
    <name type="scientific">Trichomonascus ciferrii</name>
    <dbReference type="NCBI Taxonomy" id="44093"/>
    <lineage>
        <taxon>Eukaryota</taxon>
        <taxon>Fungi</taxon>
        <taxon>Dikarya</taxon>
        <taxon>Ascomycota</taxon>
        <taxon>Saccharomycotina</taxon>
        <taxon>Dipodascomycetes</taxon>
        <taxon>Dipodascales</taxon>
        <taxon>Trichomonascaceae</taxon>
        <taxon>Trichomonascus</taxon>
        <taxon>Trichomonascus ciferrii complex</taxon>
    </lineage>
</organism>
<dbReference type="GO" id="GO:0005886">
    <property type="term" value="C:plasma membrane"/>
    <property type="evidence" value="ECO:0007669"/>
    <property type="project" value="TreeGrafter"/>
</dbReference>
<dbReference type="EMBL" id="SWFS01000250">
    <property type="protein sequence ID" value="KAA8912660.1"/>
    <property type="molecule type" value="Genomic_DNA"/>
</dbReference>
<dbReference type="VEuPathDB" id="FungiDB:TRICI_003423"/>
<dbReference type="CDD" id="cd06186">
    <property type="entry name" value="NOX_Duox_like_FAD_NADP"/>
    <property type="match status" value="1"/>
</dbReference>
<evidence type="ECO:0000256" key="1">
    <source>
        <dbReference type="ARBA" id="ARBA00022982"/>
    </source>
</evidence>
<dbReference type="PANTHER" id="PTHR11972">
    <property type="entry name" value="NADPH OXIDASE"/>
    <property type="match status" value="1"/>
</dbReference>
<proteinExistence type="predicted"/>
<keyword evidence="1" id="KW-0813">Transport</keyword>
<dbReference type="InterPro" id="IPR039261">
    <property type="entry name" value="FNR_nucleotide-bd"/>
</dbReference>
<dbReference type="OrthoDB" id="10006946at2759"/>
<evidence type="ECO:0000259" key="3">
    <source>
        <dbReference type="Pfam" id="PF08022"/>
    </source>
</evidence>
<keyword evidence="5" id="KW-1185">Reference proteome</keyword>
<dbReference type="Proteomes" id="UP000761534">
    <property type="component" value="Unassembled WGS sequence"/>
</dbReference>
<name>A0A642V560_9ASCO</name>
<reference evidence="4" key="1">
    <citation type="journal article" date="2019" name="G3 (Bethesda)">
        <title>Genome Assemblies of Two Rare Opportunistic Yeast Pathogens: Diutina rugosa (syn. Candida rugosa) and Trichomonascus ciferrii (syn. Candida ciferrii).</title>
        <authorList>
            <person name="Mixao V."/>
            <person name="Saus E."/>
            <person name="Hansen A.P."/>
            <person name="Lass-Florl C."/>
            <person name="Gabaldon T."/>
        </authorList>
    </citation>
    <scope>NUCLEOTIDE SEQUENCE</scope>
    <source>
        <strain evidence="4">CBS 4856</strain>
    </source>
</reference>
<accession>A0A642V560</accession>
<feature type="domain" description="FAD-binding 8" evidence="3">
    <location>
        <begin position="49"/>
        <end position="96"/>
    </location>
</feature>
<dbReference type="AlphaFoldDB" id="A0A642V560"/>
<dbReference type="InterPro" id="IPR050369">
    <property type="entry name" value="RBOH/FRE"/>
</dbReference>
<dbReference type="GO" id="GO:0033215">
    <property type="term" value="P:reductive iron assimilation"/>
    <property type="evidence" value="ECO:0007669"/>
    <property type="project" value="TreeGrafter"/>
</dbReference>
<sequence length="332" mass="37585">MAGCAVILVFQVIFRLYKTGHTRLPVQFVSDSLYMVSIPFSQLPSNLRRQAFTPGAHVRISSPIYNPLTWFQSSHPYTIASLPHEEQLKLVIRKTQFPIRLRQIYSVYGPFNSLPNDFMNLAHSGQITRALLVMGGSGIAFGAPVFRFLKTRGVHVKLLWAIKDIREISVLAQLGLANDLANIEIYISPRRVTSLGLRKQMSLDFFLHSRAPNEDENLDVAIEDEYCAGSESSPLMSSRQTSYDSMEQNVADLAPNVFNHRLTLNNRLKYWLCGLSLNENECSCLDYMMVDIKPHHTSGTWVISSGANNLVNEAKCWANDNSFQFFQEEFAL</sequence>